<keyword evidence="1" id="KW-1133">Transmembrane helix</keyword>
<organism evidence="2 3">
    <name type="scientific">Halobacillus yeomjeoni</name>
    <dbReference type="NCBI Taxonomy" id="311194"/>
    <lineage>
        <taxon>Bacteria</taxon>
        <taxon>Bacillati</taxon>
        <taxon>Bacillota</taxon>
        <taxon>Bacilli</taxon>
        <taxon>Bacillales</taxon>
        <taxon>Bacillaceae</taxon>
        <taxon>Halobacillus</taxon>
    </lineage>
</organism>
<dbReference type="RefSeq" id="WP_197317781.1">
    <property type="nucleotide sequence ID" value="NZ_JADZSC010000003.1"/>
</dbReference>
<keyword evidence="1" id="KW-0472">Membrane</keyword>
<dbReference type="AlphaFoldDB" id="A0A931HX26"/>
<gene>
    <name evidence="2" type="ORF">H0267_13005</name>
</gene>
<feature type="transmembrane region" description="Helical" evidence="1">
    <location>
        <begin position="41"/>
        <end position="60"/>
    </location>
</feature>
<dbReference type="EMBL" id="JADZSC010000003">
    <property type="protein sequence ID" value="MBH0231139.1"/>
    <property type="molecule type" value="Genomic_DNA"/>
</dbReference>
<feature type="transmembrane region" description="Helical" evidence="1">
    <location>
        <begin position="114"/>
        <end position="131"/>
    </location>
</feature>
<protein>
    <submittedName>
        <fullName evidence="2">Uncharacterized protein</fullName>
    </submittedName>
</protein>
<accession>A0A931HX26</accession>
<name>A0A931HX26_9BACI</name>
<feature type="transmembrane region" description="Helical" evidence="1">
    <location>
        <begin position="72"/>
        <end position="94"/>
    </location>
</feature>
<comment type="caution">
    <text evidence="2">The sequence shown here is derived from an EMBL/GenBank/DDBJ whole genome shotgun (WGS) entry which is preliminary data.</text>
</comment>
<evidence type="ECO:0000313" key="3">
    <source>
        <dbReference type="Proteomes" id="UP000614490"/>
    </source>
</evidence>
<evidence type="ECO:0000313" key="2">
    <source>
        <dbReference type="EMBL" id="MBH0231139.1"/>
    </source>
</evidence>
<reference evidence="2 3" key="1">
    <citation type="journal article" date="2005" name="Int. J. Syst. Evol. Microbiol.">
        <title>Halobacillus yeomjeoni sp. nov., isolated from a marine solar saltern in Korea.</title>
        <authorList>
            <person name="Yoon J.H."/>
            <person name="Kang S.J."/>
            <person name="Lee C.H."/>
            <person name="Oh H.W."/>
            <person name="Oh T.K."/>
        </authorList>
    </citation>
    <scope>NUCLEOTIDE SEQUENCE [LARGE SCALE GENOMIC DNA]</scope>
    <source>
        <strain evidence="2 3">KCTC 3957</strain>
    </source>
</reference>
<keyword evidence="3" id="KW-1185">Reference proteome</keyword>
<keyword evidence="1" id="KW-0812">Transmembrane</keyword>
<dbReference type="Proteomes" id="UP000614490">
    <property type="component" value="Unassembled WGS sequence"/>
</dbReference>
<sequence length="138" mass="16252">MKHRIIEIAVVVIAFSGWFFLMDLSYEGLETAKERFDGLYMYYYIFTSLGVLFGILLEYKKVIQLFKGNWKLDWTLLFSVSLLILAFIISPWNILQWFSADPPLFIEVFSMPQTELILPILAGVMLVRSLTREEREQR</sequence>
<proteinExistence type="predicted"/>
<feature type="transmembrane region" description="Helical" evidence="1">
    <location>
        <begin position="5"/>
        <end position="21"/>
    </location>
</feature>
<evidence type="ECO:0000256" key="1">
    <source>
        <dbReference type="SAM" id="Phobius"/>
    </source>
</evidence>